<protein>
    <recommendedName>
        <fullName evidence="4">Ig-like domain-containing protein</fullName>
    </recommendedName>
</protein>
<dbReference type="GO" id="GO:0002764">
    <property type="term" value="P:immune response-regulating signaling pathway"/>
    <property type="evidence" value="ECO:0007669"/>
    <property type="project" value="TreeGrafter"/>
</dbReference>
<evidence type="ECO:0000313" key="6">
    <source>
        <dbReference type="Proteomes" id="UP000694548"/>
    </source>
</evidence>
<sequence length="153" mass="17190">TCGLWSTPKCHLLCILWSRYWTNHLMKPYIIINPDGVITSGQNVSITCLVAEEQVVKTFLLVNAKDLSEKDHKESNNSATFQLSPVTLQGEGSYQCQFEIMVSDKMVTSPLSDPIQLKVVVCCQHFIQHVSSFRRISQGCSVRPKHQEPAPPC</sequence>
<evidence type="ECO:0000259" key="4">
    <source>
        <dbReference type="PROSITE" id="PS50835"/>
    </source>
</evidence>
<feature type="domain" description="Ig-like" evidence="4">
    <location>
        <begin position="28"/>
        <end position="108"/>
    </location>
</feature>
<dbReference type="Ensembl" id="ENSNFUT00015031560.1">
    <property type="protein sequence ID" value="ENSNFUP00015030201.1"/>
    <property type="gene ID" value="ENSNFUG00015014705.1"/>
</dbReference>
<evidence type="ECO:0000256" key="2">
    <source>
        <dbReference type="ARBA" id="ARBA00023157"/>
    </source>
</evidence>
<reference evidence="5" key="3">
    <citation type="submission" date="2025-09" db="UniProtKB">
        <authorList>
            <consortium name="Ensembl"/>
        </authorList>
    </citation>
    <scope>IDENTIFICATION</scope>
</reference>
<dbReference type="Gene3D" id="2.60.40.10">
    <property type="entry name" value="Immunoglobulins"/>
    <property type="match status" value="1"/>
</dbReference>
<reference evidence="5" key="2">
    <citation type="submission" date="2025-08" db="UniProtKB">
        <authorList>
            <consortium name="Ensembl"/>
        </authorList>
    </citation>
    <scope>IDENTIFICATION</scope>
</reference>
<dbReference type="PANTHER" id="PTHR11738:SF186">
    <property type="entry name" value="OSTEOCLAST-ASSOCIATED IMMUNOGLOBULIN-LIKE RECEPTOR"/>
    <property type="match status" value="1"/>
</dbReference>
<accession>A0A8C6M7U1</accession>
<dbReference type="InterPro" id="IPR036179">
    <property type="entry name" value="Ig-like_dom_sf"/>
</dbReference>
<name>A0A8C6M7U1_NOTFU</name>
<dbReference type="InterPro" id="IPR050412">
    <property type="entry name" value="Ig-like_Receptors_ImmuneReg"/>
</dbReference>
<dbReference type="InterPro" id="IPR013783">
    <property type="entry name" value="Ig-like_fold"/>
</dbReference>
<dbReference type="FunFam" id="2.60.40.10:FF:000049">
    <property type="entry name" value="Leukocyte immunoglobulin-like receptor subfamily B member 1"/>
    <property type="match status" value="1"/>
</dbReference>
<keyword evidence="1" id="KW-0732">Signal</keyword>
<keyword evidence="3" id="KW-0393">Immunoglobulin domain</keyword>
<dbReference type="AlphaFoldDB" id="A0A8C6M7U1"/>
<dbReference type="Proteomes" id="UP000694548">
    <property type="component" value="Chromosome sgr10"/>
</dbReference>
<keyword evidence="6" id="KW-1185">Reference proteome</keyword>
<dbReference type="SUPFAM" id="SSF48726">
    <property type="entry name" value="Immunoglobulin"/>
    <property type="match status" value="1"/>
</dbReference>
<proteinExistence type="predicted"/>
<evidence type="ECO:0000313" key="5">
    <source>
        <dbReference type="Ensembl" id="ENSNFUP00015030201.1"/>
    </source>
</evidence>
<dbReference type="Pfam" id="PF13927">
    <property type="entry name" value="Ig_3"/>
    <property type="match status" value="1"/>
</dbReference>
<keyword evidence="2" id="KW-1015">Disulfide bond</keyword>
<evidence type="ECO:0000256" key="1">
    <source>
        <dbReference type="ARBA" id="ARBA00022729"/>
    </source>
</evidence>
<dbReference type="PANTHER" id="PTHR11738">
    <property type="entry name" value="MHC CLASS I NK CELL RECEPTOR"/>
    <property type="match status" value="1"/>
</dbReference>
<reference evidence="5" key="1">
    <citation type="submission" date="2014-08" db="EMBL/GenBank/DDBJ databases">
        <authorList>
            <person name="Senf B."/>
            <person name="Petzold A."/>
            <person name="Downie B.R."/>
            <person name="Koch P."/>
            <person name="Platzer M."/>
        </authorList>
    </citation>
    <scope>NUCLEOTIDE SEQUENCE [LARGE SCALE GENOMIC DNA]</scope>
    <source>
        <strain evidence="5">GRZ</strain>
    </source>
</reference>
<dbReference type="PROSITE" id="PS50835">
    <property type="entry name" value="IG_LIKE"/>
    <property type="match status" value="1"/>
</dbReference>
<dbReference type="InterPro" id="IPR007110">
    <property type="entry name" value="Ig-like_dom"/>
</dbReference>
<dbReference type="GeneTree" id="ENSGT01150000287937"/>
<evidence type="ECO:0000256" key="3">
    <source>
        <dbReference type="ARBA" id="ARBA00023319"/>
    </source>
</evidence>
<organism evidence="5 6">
    <name type="scientific">Nothobranchius furzeri</name>
    <name type="common">Turquoise killifish</name>
    <dbReference type="NCBI Taxonomy" id="105023"/>
    <lineage>
        <taxon>Eukaryota</taxon>
        <taxon>Metazoa</taxon>
        <taxon>Chordata</taxon>
        <taxon>Craniata</taxon>
        <taxon>Vertebrata</taxon>
        <taxon>Euteleostomi</taxon>
        <taxon>Actinopterygii</taxon>
        <taxon>Neopterygii</taxon>
        <taxon>Teleostei</taxon>
        <taxon>Neoteleostei</taxon>
        <taxon>Acanthomorphata</taxon>
        <taxon>Ovalentaria</taxon>
        <taxon>Atherinomorphae</taxon>
        <taxon>Cyprinodontiformes</taxon>
        <taxon>Nothobranchiidae</taxon>
        <taxon>Nothobranchius</taxon>
    </lineage>
</organism>